<feature type="transmembrane region" description="Helical" evidence="6">
    <location>
        <begin position="187"/>
        <end position="206"/>
    </location>
</feature>
<dbReference type="RefSeq" id="WP_209264632.1">
    <property type="nucleotide sequence ID" value="NZ_JAFFZN010000007.1"/>
</dbReference>
<protein>
    <submittedName>
        <fullName evidence="9">LPXTG cell wall anchor domain-containing protein</fullName>
    </submittedName>
</protein>
<dbReference type="InterPro" id="IPR019931">
    <property type="entry name" value="LPXTG_anchor"/>
</dbReference>
<gene>
    <name evidence="9" type="ORF">JW592_10155</name>
</gene>
<evidence type="ECO:0000256" key="3">
    <source>
        <dbReference type="ARBA" id="ARBA00022729"/>
    </source>
</evidence>
<keyword evidence="4" id="KW-0572">Peptidoglycan-anchor</keyword>
<keyword evidence="6" id="KW-0472">Membrane</keyword>
<dbReference type="Proteomes" id="UP001518976">
    <property type="component" value="Unassembled WGS sequence"/>
</dbReference>
<proteinExistence type="predicted"/>
<dbReference type="NCBIfam" id="NF041528">
    <property type="entry name" value="strep_LAETG"/>
    <property type="match status" value="1"/>
</dbReference>
<evidence type="ECO:0000256" key="7">
    <source>
        <dbReference type="SAM" id="SignalP"/>
    </source>
</evidence>
<keyword evidence="2" id="KW-0964">Secreted</keyword>
<dbReference type="EMBL" id="JAFFZN010000007">
    <property type="protein sequence ID" value="MBO8185824.1"/>
    <property type="molecule type" value="Genomic_DNA"/>
</dbReference>
<evidence type="ECO:0000256" key="1">
    <source>
        <dbReference type="ARBA" id="ARBA00022512"/>
    </source>
</evidence>
<keyword evidence="6" id="KW-1133">Transmembrane helix</keyword>
<feature type="signal peptide" evidence="7">
    <location>
        <begin position="1"/>
        <end position="28"/>
    </location>
</feature>
<dbReference type="NCBIfam" id="TIGR01167">
    <property type="entry name" value="LPXTG_anchor"/>
    <property type="match status" value="1"/>
</dbReference>
<feature type="chain" id="PRO_5046661036" evidence="7">
    <location>
        <begin position="29"/>
        <end position="214"/>
    </location>
</feature>
<name>A0ABS3WRR7_9ACTN</name>
<keyword evidence="6" id="KW-0812">Transmembrane</keyword>
<evidence type="ECO:0000256" key="5">
    <source>
        <dbReference type="SAM" id="MobiDB-lite"/>
    </source>
</evidence>
<feature type="domain" description="Gram-positive cocci surface proteins LPxTG" evidence="8">
    <location>
        <begin position="176"/>
        <end position="214"/>
    </location>
</feature>
<evidence type="ECO:0000259" key="8">
    <source>
        <dbReference type="PROSITE" id="PS50847"/>
    </source>
</evidence>
<evidence type="ECO:0000256" key="6">
    <source>
        <dbReference type="SAM" id="Phobius"/>
    </source>
</evidence>
<feature type="region of interest" description="Disordered" evidence="5">
    <location>
        <begin position="102"/>
        <end position="184"/>
    </location>
</feature>
<evidence type="ECO:0000313" key="9">
    <source>
        <dbReference type="EMBL" id="MBO8185824.1"/>
    </source>
</evidence>
<keyword evidence="3 7" id="KW-0732">Signal</keyword>
<reference evidence="9 10" key="1">
    <citation type="submission" date="2021-02" db="EMBL/GenBank/DDBJ databases">
        <title>Streptomyces spirodelae sp. nov., isolated from duckweed.</title>
        <authorList>
            <person name="Saimee Y."/>
            <person name="Duangmal K."/>
        </authorList>
    </citation>
    <scope>NUCLEOTIDE SEQUENCE [LARGE SCALE GENOMIC DNA]</scope>
    <source>
        <strain evidence="9 10">DW4-2</strain>
    </source>
</reference>
<accession>A0ABS3WRR7</accession>
<organism evidence="9 10">
    <name type="scientific">Streptomyces spirodelae</name>
    <dbReference type="NCBI Taxonomy" id="2812904"/>
    <lineage>
        <taxon>Bacteria</taxon>
        <taxon>Bacillati</taxon>
        <taxon>Actinomycetota</taxon>
        <taxon>Actinomycetes</taxon>
        <taxon>Kitasatosporales</taxon>
        <taxon>Streptomycetaceae</taxon>
        <taxon>Streptomyces</taxon>
    </lineage>
</organism>
<keyword evidence="10" id="KW-1185">Reference proteome</keyword>
<comment type="caution">
    <text evidence="9">The sequence shown here is derived from an EMBL/GenBank/DDBJ whole genome shotgun (WGS) entry which is preliminary data.</text>
</comment>
<evidence type="ECO:0000256" key="2">
    <source>
        <dbReference type="ARBA" id="ARBA00022525"/>
    </source>
</evidence>
<feature type="compositionally biased region" description="Low complexity" evidence="5">
    <location>
        <begin position="123"/>
        <end position="169"/>
    </location>
</feature>
<dbReference type="PROSITE" id="PS50847">
    <property type="entry name" value="GRAM_POS_ANCHORING"/>
    <property type="match status" value="1"/>
</dbReference>
<keyword evidence="1" id="KW-0134">Cell wall</keyword>
<evidence type="ECO:0000256" key="4">
    <source>
        <dbReference type="ARBA" id="ARBA00023088"/>
    </source>
</evidence>
<sequence length="214" mass="21968">MTALRLRWQRSVAIAATGAAAFVGTAIAAAPAQAHTPQWSVTCDSVSIDLKQYAPEGNKVTVKAGDKVLIDDTFGRTFHKKVDLPEHSKPLDVTAKVVASDGDQFSWGPETKTSPVCEKPEEPSQTPAPSPSESESTSPSPSASPSQSASEKPEPSASEPSSSAPAEKPQGGGDDLAETGSSSNTPMIAGIAAAVVIAGGGLVVFARKRRSSQS</sequence>
<evidence type="ECO:0000313" key="10">
    <source>
        <dbReference type="Proteomes" id="UP001518976"/>
    </source>
</evidence>